<feature type="region of interest" description="Disordered" evidence="3">
    <location>
        <begin position="450"/>
        <end position="471"/>
    </location>
</feature>
<sequence>MQFSVPKLMTLGLAVIGGVAAAPTDFFNVDITFIGGPASYNLTVPADGQTHPTNNALSVSLIRSSNFDVYHLCSFYHDKPATLVNNGGIISVAPPTPITGVSCPITDERCIPIYTDCYSSATGQFLGPCCDGFCAANKCRPFFGVGSQVRAPVDSSSQLQSQRSNWSSRGSREDRFSRDDHPQRQPIVSLAERSRKEDVRVHRPERQQEDSPQTRQAIAQGRRVYLGNLLYDTTPDQIDAFLADNGVSSIQHIHISIDPFTGRCPGYCFMDFEEKQNADEAMEILEGVSLSGRPVKCRPCQPKGNIRRGGPGQRDRDQNSTSNYNRWGNWENSAASDSQPGRLSELSEPNATLRHYQVSNAQEEGRQLRVDGLPRMLDQSENELEIRSIFKDFAVDGVSKRVSPRIYHGNNSRQNFCFVDLATGEEAQAARQAISGQLYRDAPLKVLVVPPRSEKERGKYPQREGRADRNF</sequence>
<feature type="domain" description="RRM" evidence="5">
    <location>
        <begin position="222"/>
        <end position="302"/>
    </location>
</feature>
<keyword evidence="7" id="KW-1185">Reference proteome</keyword>
<dbReference type="Gene3D" id="3.30.70.330">
    <property type="match status" value="2"/>
</dbReference>
<evidence type="ECO:0000256" key="1">
    <source>
        <dbReference type="ARBA" id="ARBA00022884"/>
    </source>
</evidence>
<dbReference type="Proteomes" id="UP000326757">
    <property type="component" value="Unassembled WGS sequence"/>
</dbReference>
<dbReference type="InterPro" id="IPR012677">
    <property type="entry name" value="Nucleotide-bd_a/b_plait_sf"/>
</dbReference>
<organism evidence="6 7">
    <name type="scientific">Monilinia laxa</name>
    <name type="common">Brown rot fungus</name>
    <name type="synonym">Sclerotinia laxa</name>
    <dbReference type="NCBI Taxonomy" id="61186"/>
    <lineage>
        <taxon>Eukaryota</taxon>
        <taxon>Fungi</taxon>
        <taxon>Dikarya</taxon>
        <taxon>Ascomycota</taxon>
        <taxon>Pezizomycotina</taxon>
        <taxon>Leotiomycetes</taxon>
        <taxon>Helotiales</taxon>
        <taxon>Sclerotiniaceae</taxon>
        <taxon>Monilinia</taxon>
    </lineage>
</organism>
<dbReference type="PANTHER" id="PTHR21245">
    <property type="entry name" value="HETEROGENEOUS NUCLEAR RIBONUCLEOPROTEIN"/>
    <property type="match status" value="1"/>
</dbReference>
<feature type="compositionally biased region" description="Basic and acidic residues" evidence="3">
    <location>
        <begin position="192"/>
        <end position="209"/>
    </location>
</feature>
<evidence type="ECO:0000313" key="6">
    <source>
        <dbReference type="EMBL" id="KAB8303952.1"/>
    </source>
</evidence>
<feature type="domain" description="RRM" evidence="5">
    <location>
        <begin position="366"/>
        <end position="451"/>
    </location>
</feature>
<dbReference type="EMBL" id="VIGI01000002">
    <property type="protein sequence ID" value="KAB8303952.1"/>
    <property type="molecule type" value="Genomic_DNA"/>
</dbReference>
<dbReference type="InterPro" id="IPR000504">
    <property type="entry name" value="RRM_dom"/>
</dbReference>
<dbReference type="AlphaFoldDB" id="A0A5N6KJS8"/>
<feature type="compositionally biased region" description="Basic and acidic residues" evidence="3">
    <location>
        <begin position="452"/>
        <end position="471"/>
    </location>
</feature>
<accession>A0A5N6KJS8</accession>
<evidence type="ECO:0000256" key="4">
    <source>
        <dbReference type="SAM" id="SignalP"/>
    </source>
</evidence>
<gene>
    <name evidence="6" type="ORF">EYC80_005310</name>
</gene>
<dbReference type="InterPro" id="IPR035979">
    <property type="entry name" value="RBD_domain_sf"/>
</dbReference>
<dbReference type="SMART" id="SM00360">
    <property type="entry name" value="RRM"/>
    <property type="match status" value="2"/>
</dbReference>
<reference evidence="6 7" key="1">
    <citation type="submission" date="2019-06" db="EMBL/GenBank/DDBJ databases">
        <title>Genome Sequence of the Brown Rot Fungal Pathogen Monilinia laxa.</title>
        <authorList>
            <person name="De Miccolis Angelini R.M."/>
            <person name="Landi L."/>
            <person name="Abate D."/>
            <person name="Pollastro S."/>
            <person name="Romanazzi G."/>
            <person name="Faretra F."/>
        </authorList>
    </citation>
    <scope>NUCLEOTIDE SEQUENCE [LARGE SCALE GENOMIC DNA]</scope>
    <source>
        <strain evidence="6 7">Mlax316</strain>
    </source>
</reference>
<keyword evidence="4" id="KW-0732">Signal</keyword>
<dbReference type="SUPFAM" id="SSF54928">
    <property type="entry name" value="RNA-binding domain, RBD"/>
    <property type="match status" value="1"/>
</dbReference>
<dbReference type="OrthoDB" id="272703at2759"/>
<feature type="chain" id="PRO_5024859668" description="RRM domain-containing protein" evidence="4">
    <location>
        <begin position="22"/>
        <end position="471"/>
    </location>
</feature>
<name>A0A5N6KJS8_MONLA</name>
<proteinExistence type="predicted"/>
<feature type="compositionally biased region" description="Polar residues" evidence="3">
    <location>
        <begin position="154"/>
        <end position="169"/>
    </location>
</feature>
<dbReference type="CDD" id="cd00590">
    <property type="entry name" value="RRM_SF"/>
    <property type="match status" value="1"/>
</dbReference>
<dbReference type="Pfam" id="PF00076">
    <property type="entry name" value="RRM_1"/>
    <property type="match status" value="1"/>
</dbReference>
<evidence type="ECO:0000256" key="2">
    <source>
        <dbReference type="PROSITE-ProRule" id="PRU00176"/>
    </source>
</evidence>
<dbReference type="PROSITE" id="PS50102">
    <property type="entry name" value="RRM"/>
    <property type="match status" value="2"/>
</dbReference>
<dbReference type="GO" id="GO:0003723">
    <property type="term" value="F:RNA binding"/>
    <property type="evidence" value="ECO:0007669"/>
    <property type="project" value="UniProtKB-UniRule"/>
</dbReference>
<evidence type="ECO:0000256" key="3">
    <source>
        <dbReference type="SAM" id="MobiDB-lite"/>
    </source>
</evidence>
<protein>
    <recommendedName>
        <fullName evidence="5">RRM domain-containing protein</fullName>
    </recommendedName>
</protein>
<feature type="compositionally biased region" description="Basic and acidic residues" evidence="3">
    <location>
        <begin position="170"/>
        <end position="183"/>
    </location>
</feature>
<feature type="region of interest" description="Disordered" evidence="3">
    <location>
        <begin position="153"/>
        <end position="216"/>
    </location>
</feature>
<comment type="caution">
    <text evidence="6">The sequence shown here is derived from an EMBL/GenBank/DDBJ whole genome shotgun (WGS) entry which is preliminary data.</text>
</comment>
<feature type="region of interest" description="Disordered" evidence="3">
    <location>
        <begin position="296"/>
        <end position="345"/>
    </location>
</feature>
<feature type="signal peptide" evidence="4">
    <location>
        <begin position="1"/>
        <end position="21"/>
    </location>
</feature>
<evidence type="ECO:0000313" key="7">
    <source>
        <dbReference type="Proteomes" id="UP000326757"/>
    </source>
</evidence>
<evidence type="ECO:0000259" key="5">
    <source>
        <dbReference type="PROSITE" id="PS50102"/>
    </source>
</evidence>
<keyword evidence="1 2" id="KW-0694">RNA-binding</keyword>
<feature type="compositionally biased region" description="Polar residues" evidence="3">
    <location>
        <begin position="319"/>
        <end position="341"/>
    </location>
</feature>